<proteinExistence type="predicted"/>
<dbReference type="Proteomes" id="UP000886998">
    <property type="component" value="Unassembled WGS sequence"/>
</dbReference>
<evidence type="ECO:0000313" key="2">
    <source>
        <dbReference type="Proteomes" id="UP000886998"/>
    </source>
</evidence>
<dbReference type="AlphaFoldDB" id="A0A8X6YAX9"/>
<name>A0A8X6YAX9_9ARAC</name>
<keyword evidence="2" id="KW-1185">Reference proteome</keyword>
<reference evidence="1" key="1">
    <citation type="submission" date="2020-08" db="EMBL/GenBank/DDBJ databases">
        <title>Multicomponent nature underlies the extraordinary mechanical properties of spider dragline silk.</title>
        <authorList>
            <person name="Kono N."/>
            <person name="Nakamura H."/>
            <person name="Mori M."/>
            <person name="Yoshida Y."/>
            <person name="Ohtoshi R."/>
            <person name="Malay A.D."/>
            <person name="Moran D.A.P."/>
            <person name="Tomita M."/>
            <person name="Numata K."/>
            <person name="Arakawa K."/>
        </authorList>
    </citation>
    <scope>NUCLEOTIDE SEQUENCE</scope>
</reference>
<gene>
    <name evidence="1" type="ORF">TNIN_195411</name>
</gene>
<protein>
    <submittedName>
        <fullName evidence="1">Uncharacterized protein</fullName>
    </submittedName>
</protein>
<sequence length="84" mass="9959">MRKNFRLLAKRKDFRLLASRAKEKKCLKEVVEVSCFRSRERAFLAYFRSDNRLPVYPLGLLEKLGISAYIGTKWQLFMITQSRA</sequence>
<organism evidence="1 2">
    <name type="scientific">Trichonephila inaurata madagascariensis</name>
    <dbReference type="NCBI Taxonomy" id="2747483"/>
    <lineage>
        <taxon>Eukaryota</taxon>
        <taxon>Metazoa</taxon>
        <taxon>Ecdysozoa</taxon>
        <taxon>Arthropoda</taxon>
        <taxon>Chelicerata</taxon>
        <taxon>Arachnida</taxon>
        <taxon>Araneae</taxon>
        <taxon>Araneomorphae</taxon>
        <taxon>Entelegynae</taxon>
        <taxon>Araneoidea</taxon>
        <taxon>Nephilidae</taxon>
        <taxon>Trichonephila</taxon>
        <taxon>Trichonephila inaurata</taxon>
    </lineage>
</organism>
<dbReference type="EMBL" id="BMAV01016876">
    <property type="protein sequence ID" value="GFY68094.1"/>
    <property type="molecule type" value="Genomic_DNA"/>
</dbReference>
<evidence type="ECO:0000313" key="1">
    <source>
        <dbReference type="EMBL" id="GFY68094.1"/>
    </source>
</evidence>
<accession>A0A8X6YAX9</accession>
<comment type="caution">
    <text evidence="1">The sequence shown here is derived from an EMBL/GenBank/DDBJ whole genome shotgun (WGS) entry which is preliminary data.</text>
</comment>